<accession>A0A413T6E3</accession>
<dbReference type="PANTHER" id="PTHR30419">
    <property type="entry name" value="HTH-TYPE TRANSCRIPTIONAL REGULATOR YBHD"/>
    <property type="match status" value="1"/>
</dbReference>
<reference evidence="6 7" key="1">
    <citation type="submission" date="2018-08" db="EMBL/GenBank/DDBJ databases">
        <title>A genome reference for cultivated species of the human gut microbiota.</title>
        <authorList>
            <person name="Zou Y."/>
            <person name="Xue W."/>
            <person name="Luo G."/>
        </authorList>
    </citation>
    <scope>NUCLEOTIDE SEQUENCE [LARGE SCALE GENOMIC DNA]</scope>
    <source>
        <strain evidence="6 7">AM42-30</strain>
    </source>
</reference>
<dbReference type="InterPro" id="IPR005119">
    <property type="entry name" value="LysR_subst-bd"/>
</dbReference>
<dbReference type="GO" id="GO:0003700">
    <property type="term" value="F:DNA-binding transcription factor activity"/>
    <property type="evidence" value="ECO:0007669"/>
    <property type="project" value="InterPro"/>
</dbReference>
<dbReference type="Gene3D" id="3.40.190.290">
    <property type="match status" value="1"/>
</dbReference>
<dbReference type="InterPro" id="IPR036388">
    <property type="entry name" value="WH-like_DNA-bd_sf"/>
</dbReference>
<dbReference type="InterPro" id="IPR050950">
    <property type="entry name" value="HTH-type_LysR_regulators"/>
</dbReference>
<dbReference type="RefSeq" id="WP_118030515.1">
    <property type="nucleotide sequence ID" value="NZ_QSFV01000020.1"/>
</dbReference>
<comment type="similarity">
    <text evidence="1">Belongs to the LysR transcriptional regulatory family.</text>
</comment>
<organism evidence="6 7">
    <name type="scientific">Eubacterium ventriosum</name>
    <dbReference type="NCBI Taxonomy" id="39496"/>
    <lineage>
        <taxon>Bacteria</taxon>
        <taxon>Bacillati</taxon>
        <taxon>Bacillota</taxon>
        <taxon>Clostridia</taxon>
        <taxon>Eubacteriales</taxon>
        <taxon>Eubacteriaceae</taxon>
        <taxon>Eubacterium</taxon>
    </lineage>
</organism>
<dbReference type="InterPro" id="IPR036390">
    <property type="entry name" value="WH_DNA-bd_sf"/>
</dbReference>
<dbReference type="Pfam" id="PF03466">
    <property type="entry name" value="LysR_substrate"/>
    <property type="match status" value="1"/>
</dbReference>
<evidence type="ECO:0000313" key="7">
    <source>
        <dbReference type="Proteomes" id="UP000285740"/>
    </source>
</evidence>
<dbReference type="Pfam" id="PF00126">
    <property type="entry name" value="HTH_1"/>
    <property type="match status" value="1"/>
</dbReference>
<evidence type="ECO:0000256" key="3">
    <source>
        <dbReference type="ARBA" id="ARBA00023125"/>
    </source>
</evidence>
<feature type="domain" description="HTH lysR-type" evidence="5">
    <location>
        <begin position="1"/>
        <end position="58"/>
    </location>
</feature>
<dbReference type="SUPFAM" id="SSF53850">
    <property type="entry name" value="Periplasmic binding protein-like II"/>
    <property type="match status" value="1"/>
</dbReference>
<sequence>MELLQLRYFKDAAELENFSMVAKKNMVPQPSISKTIGKLEDELGVLLFDRQGKRIVLNDNGKFFYDKVSTALNNIDSGIEHFKAPVHKDIKIYTQAGSRFVSLLTADFLYSTRDIFISSVNQLSLDNKNGYDFTFMQPQKDMNGLKYEKLMDDPIVAVISTKNPLSSSSLLSIKDLRDEQFVAYYRSINLRDFTDDFCKNVGGFVPNVAFESHDYSSIRYMISKNKGIGLMPEKFFRLQPYPNIKIVPLKEQVFRTLVIAWDENTSLSKQAINFLQFTKNWFENI</sequence>
<keyword evidence="3" id="KW-0238">DNA-binding</keyword>
<dbReference type="PROSITE" id="PS50931">
    <property type="entry name" value="HTH_LYSR"/>
    <property type="match status" value="1"/>
</dbReference>
<keyword evidence="4" id="KW-0804">Transcription</keyword>
<gene>
    <name evidence="6" type="ORF">DW918_06935</name>
</gene>
<evidence type="ECO:0000256" key="4">
    <source>
        <dbReference type="ARBA" id="ARBA00023163"/>
    </source>
</evidence>
<dbReference type="GO" id="GO:0003677">
    <property type="term" value="F:DNA binding"/>
    <property type="evidence" value="ECO:0007669"/>
    <property type="project" value="UniProtKB-KW"/>
</dbReference>
<comment type="caution">
    <text evidence="6">The sequence shown here is derived from an EMBL/GenBank/DDBJ whole genome shotgun (WGS) entry which is preliminary data.</text>
</comment>
<proteinExistence type="inferred from homology"/>
<name>A0A413T6E3_9FIRM</name>
<dbReference type="EMBL" id="QSFV01000020">
    <property type="protein sequence ID" value="RHA80159.1"/>
    <property type="molecule type" value="Genomic_DNA"/>
</dbReference>
<dbReference type="Gene3D" id="1.10.10.10">
    <property type="entry name" value="Winged helix-like DNA-binding domain superfamily/Winged helix DNA-binding domain"/>
    <property type="match status" value="1"/>
</dbReference>
<dbReference type="GO" id="GO:0005829">
    <property type="term" value="C:cytosol"/>
    <property type="evidence" value="ECO:0007669"/>
    <property type="project" value="TreeGrafter"/>
</dbReference>
<dbReference type="Proteomes" id="UP000285740">
    <property type="component" value="Unassembled WGS sequence"/>
</dbReference>
<protein>
    <submittedName>
        <fullName evidence="6">LysR family transcriptional regulator</fullName>
    </submittedName>
</protein>
<dbReference type="AlphaFoldDB" id="A0A413T6E3"/>
<evidence type="ECO:0000256" key="1">
    <source>
        <dbReference type="ARBA" id="ARBA00009437"/>
    </source>
</evidence>
<dbReference type="InterPro" id="IPR000847">
    <property type="entry name" value="LysR_HTH_N"/>
</dbReference>
<evidence type="ECO:0000256" key="2">
    <source>
        <dbReference type="ARBA" id="ARBA00023015"/>
    </source>
</evidence>
<dbReference type="PANTHER" id="PTHR30419:SF28">
    <property type="entry name" value="HTH-TYPE TRANSCRIPTIONAL REGULATOR BSDA"/>
    <property type="match status" value="1"/>
</dbReference>
<evidence type="ECO:0000313" key="6">
    <source>
        <dbReference type="EMBL" id="RHA80159.1"/>
    </source>
</evidence>
<keyword evidence="2" id="KW-0805">Transcription regulation</keyword>
<dbReference type="SUPFAM" id="SSF46785">
    <property type="entry name" value="Winged helix' DNA-binding domain"/>
    <property type="match status" value="1"/>
</dbReference>
<evidence type="ECO:0000259" key="5">
    <source>
        <dbReference type="PROSITE" id="PS50931"/>
    </source>
</evidence>